<dbReference type="STRING" id="1619234.SAMN05421730_101434"/>
<dbReference type="AlphaFoldDB" id="A0A1D3TUS8"/>
<dbReference type="GO" id="GO:0003700">
    <property type="term" value="F:DNA-binding transcription factor activity"/>
    <property type="evidence" value="ECO:0007669"/>
    <property type="project" value="InterPro"/>
</dbReference>
<dbReference type="PANTHER" id="PTHR30363:SF44">
    <property type="entry name" value="AGA OPERON TRANSCRIPTIONAL REPRESSOR-RELATED"/>
    <property type="match status" value="1"/>
</dbReference>
<keyword evidence="1" id="KW-0805">Transcription regulation</keyword>
<proteinExistence type="predicted"/>
<dbReference type="InterPro" id="IPR036388">
    <property type="entry name" value="WH-like_DNA-bd_sf"/>
</dbReference>
<protein>
    <submittedName>
        <fullName evidence="5">DeoR family transcriptional regulator, fructose operon transcriptional repressor</fullName>
    </submittedName>
</protein>
<keyword evidence="2" id="KW-0238">DNA-binding</keyword>
<dbReference type="SMART" id="SM00420">
    <property type="entry name" value="HTH_DEOR"/>
    <property type="match status" value="1"/>
</dbReference>
<sequence length="254" mass="27951">MMKKRMDFIIQELEEKGSVRVADLSRQLGCSEVTIRNDIQKLEERGLLVRTHGGAESIGAQLNIAFDGGNVYKNGDKKRRIAEKAYTYIENNDTIILDDASTSYYLAKCIKENASKHLIVITNSLVAAGMLADVKHVDLFMLGGQVGGKLASTMGDVTARYLEECHANKAFISAHGINFDVGITSIGSPQMQVKNAILRASNEVFLLADSSKFGGGYILTVCPLSRIERIITDDEIKPEYMKKAEESDVKLDIV</sequence>
<dbReference type="InterPro" id="IPR050313">
    <property type="entry name" value="Carb_Metab_HTH_regulators"/>
</dbReference>
<dbReference type="Pfam" id="PF00455">
    <property type="entry name" value="DeoRC"/>
    <property type="match status" value="1"/>
</dbReference>
<dbReference type="Proteomes" id="UP000199315">
    <property type="component" value="Unassembled WGS sequence"/>
</dbReference>
<dbReference type="InterPro" id="IPR018356">
    <property type="entry name" value="Tscrpt_reg_HTH_DeoR_CS"/>
</dbReference>
<evidence type="ECO:0000256" key="3">
    <source>
        <dbReference type="ARBA" id="ARBA00023163"/>
    </source>
</evidence>
<keyword evidence="3" id="KW-0804">Transcription</keyword>
<dbReference type="PROSITE" id="PS00894">
    <property type="entry name" value="HTH_DEOR_1"/>
    <property type="match status" value="1"/>
</dbReference>
<reference evidence="5 6" key="1">
    <citation type="submission" date="2016-09" db="EMBL/GenBank/DDBJ databases">
        <authorList>
            <person name="Capua I."/>
            <person name="De Benedictis P."/>
            <person name="Joannis T."/>
            <person name="Lombin L.H."/>
            <person name="Cattoli G."/>
        </authorList>
    </citation>
    <scope>NUCLEOTIDE SEQUENCE [LARGE SCALE GENOMIC DNA]</scope>
    <source>
        <strain evidence="5 6">GluBS11</strain>
    </source>
</reference>
<dbReference type="InterPro" id="IPR001034">
    <property type="entry name" value="DeoR_HTH"/>
</dbReference>
<dbReference type="InterPro" id="IPR037171">
    <property type="entry name" value="NagB/RpiA_transferase-like"/>
</dbReference>
<dbReference type="EMBL" id="FMKA01000014">
    <property type="protein sequence ID" value="SCP97833.1"/>
    <property type="molecule type" value="Genomic_DNA"/>
</dbReference>
<accession>A0A1D3TUS8</accession>
<dbReference type="Gene3D" id="3.40.50.1360">
    <property type="match status" value="1"/>
</dbReference>
<evidence type="ECO:0000313" key="6">
    <source>
        <dbReference type="Proteomes" id="UP000199315"/>
    </source>
</evidence>
<dbReference type="RefSeq" id="WP_091234354.1">
    <property type="nucleotide sequence ID" value="NZ_FMKA01000014.1"/>
</dbReference>
<evidence type="ECO:0000313" key="5">
    <source>
        <dbReference type="EMBL" id="SCP97833.1"/>
    </source>
</evidence>
<dbReference type="PANTHER" id="PTHR30363">
    <property type="entry name" value="HTH-TYPE TRANSCRIPTIONAL REGULATOR SRLR-RELATED"/>
    <property type="match status" value="1"/>
</dbReference>
<name>A0A1D3TUS8_9FIRM</name>
<dbReference type="Pfam" id="PF08220">
    <property type="entry name" value="HTH_DeoR"/>
    <property type="match status" value="1"/>
</dbReference>
<dbReference type="SMART" id="SM01134">
    <property type="entry name" value="DeoRC"/>
    <property type="match status" value="1"/>
</dbReference>
<dbReference type="SUPFAM" id="SSF46785">
    <property type="entry name" value="Winged helix' DNA-binding domain"/>
    <property type="match status" value="1"/>
</dbReference>
<gene>
    <name evidence="5" type="ORF">SAMN05421730_101434</name>
</gene>
<dbReference type="InterPro" id="IPR036390">
    <property type="entry name" value="WH_DNA-bd_sf"/>
</dbReference>
<dbReference type="Gene3D" id="1.10.10.10">
    <property type="entry name" value="Winged helix-like DNA-binding domain superfamily/Winged helix DNA-binding domain"/>
    <property type="match status" value="1"/>
</dbReference>
<feature type="domain" description="HTH deoR-type" evidence="4">
    <location>
        <begin position="2"/>
        <end position="57"/>
    </location>
</feature>
<evidence type="ECO:0000256" key="1">
    <source>
        <dbReference type="ARBA" id="ARBA00023015"/>
    </source>
</evidence>
<dbReference type="PRINTS" id="PR00037">
    <property type="entry name" value="HTHLACR"/>
</dbReference>
<organism evidence="5 6">
    <name type="scientific">Anaerobium acetethylicum</name>
    <dbReference type="NCBI Taxonomy" id="1619234"/>
    <lineage>
        <taxon>Bacteria</taxon>
        <taxon>Bacillati</taxon>
        <taxon>Bacillota</taxon>
        <taxon>Clostridia</taxon>
        <taxon>Lachnospirales</taxon>
        <taxon>Lachnospiraceae</taxon>
        <taxon>Anaerobium</taxon>
    </lineage>
</organism>
<evidence type="ECO:0000259" key="4">
    <source>
        <dbReference type="PROSITE" id="PS51000"/>
    </source>
</evidence>
<keyword evidence="6" id="KW-1185">Reference proteome</keyword>
<dbReference type="PROSITE" id="PS51000">
    <property type="entry name" value="HTH_DEOR_2"/>
    <property type="match status" value="1"/>
</dbReference>
<dbReference type="SUPFAM" id="SSF100950">
    <property type="entry name" value="NagB/RpiA/CoA transferase-like"/>
    <property type="match status" value="1"/>
</dbReference>
<evidence type="ECO:0000256" key="2">
    <source>
        <dbReference type="ARBA" id="ARBA00023125"/>
    </source>
</evidence>
<dbReference type="GO" id="GO:0003677">
    <property type="term" value="F:DNA binding"/>
    <property type="evidence" value="ECO:0007669"/>
    <property type="project" value="UniProtKB-KW"/>
</dbReference>
<dbReference type="InterPro" id="IPR014036">
    <property type="entry name" value="DeoR-like_C"/>
</dbReference>
<dbReference type="OrthoDB" id="9797223at2"/>